<organism evidence="2 3">
    <name type="scientific">Pseudobdellovibrio exovorus JSS</name>
    <dbReference type="NCBI Taxonomy" id="1184267"/>
    <lineage>
        <taxon>Bacteria</taxon>
        <taxon>Pseudomonadati</taxon>
        <taxon>Bdellovibrionota</taxon>
        <taxon>Bdellovibrionia</taxon>
        <taxon>Bdellovibrionales</taxon>
        <taxon>Pseudobdellovibrionaceae</taxon>
        <taxon>Pseudobdellovibrio</taxon>
    </lineage>
</organism>
<evidence type="ECO:0000313" key="3">
    <source>
        <dbReference type="Proteomes" id="UP000012040"/>
    </source>
</evidence>
<dbReference type="Proteomes" id="UP000012040">
    <property type="component" value="Chromosome"/>
</dbReference>
<dbReference type="HOGENOM" id="CLU_1851232_0_0_7"/>
<protein>
    <recommendedName>
        <fullName evidence="4">Lipoprotein</fullName>
    </recommendedName>
</protein>
<evidence type="ECO:0000256" key="1">
    <source>
        <dbReference type="SAM" id="SignalP"/>
    </source>
</evidence>
<dbReference type="EMBL" id="CP003537">
    <property type="protein sequence ID" value="AGH95815.1"/>
    <property type="molecule type" value="Genomic_DNA"/>
</dbReference>
<dbReference type="KEGG" id="bex:A11Q_1599"/>
<keyword evidence="1" id="KW-0732">Signal</keyword>
<sequence length="138" mass="15143">MKALIKLTLAASVLSVAVGCASAKYKGYSDGNTFARTAAQQKGKTPKQVVESMGQPMGAYYTNSSKNEYLLYYPVGANEVGMTEVMFNKDIQCHWLMFEGSKKFVFDGEYHSKANQAENCYGDTIKARGLILSADLIQ</sequence>
<feature type="signal peptide" evidence="1">
    <location>
        <begin position="1"/>
        <end position="23"/>
    </location>
</feature>
<gene>
    <name evidence="2" type="ORF">A11Q_1599</name>
</gene>
<evidence type="ECO:0000313" key="2">
    <source>
        <dbReference type="EMBL" id="AGH95815.1"/>
    </source>
</evidence>
<feature type="chain" id="PRO_5004060099" description="Lipoprotein" evidence="1">
    <location>
        <begin position="24"/>
        <end position="138"/>
    </location>
</feature>
<proteinExistence type="predicted"/>
<dbReference type="PROSITE" id="PS51257">
    <property type="entry name" value="PROKAR_LIPOPROTEIN"/>
    <property type="match status" value="1"/>
</dbReference>
<reference evidence="2 3" key="1">
    <citation type="journal article" date="2013" name="ISME J.">
        <title>By their genes ye shall know them: genomic signatures of predatory bacteria.</title>
        <authorList>
            <person name="Pasternak Z."/>
            <person name="Pietrokovski S."/>
            <person name="Rotem O."/>
            <person name="Gophna U."/>
            <person name="Lurie-Weinberger M.N."/>
            <person name="Jurkevitch E."/>
        </authorList>
    </citation>
    <scope>NUCLEOTIDE SEQUENCE [LARGE SCALE GENOMIC DNA]</scope>
    <source>
        <strain evidence="2 3">JSS</strain>
    </source>
</reference>
<dbReference type="AlphaFoldDB" id="M4VBF3"/>
<evidence type="ECO:0008006" key="4">
    <source>
        <dbReference type="Google" id="ProtNLM"/>
    </source>
</evidence>
<dbReference type="PATRIC" id="fig|1184267.3.peg.1619"/>
<dbReference type="STRING" id="1184267.A11Q_1599"/>
<dbReference type="RefSeq" id="WP_015470305.1">
    <property type="nucleotide sequence ID" value="NC_020813.1"/>
</dbReference>
<name>M4VBF3_9BACT</name>
<keyword evidence="3" id="KW-1185">Reference proteome</keyword>
<accession>M4VBF3</accession>